<comment type="caution">
    <text evidence="2">The sequence shown here is derived from an EMBL/GenBank/DDBJ whole genome shotgun (WGS) entry which is preliminary data.</text>
</comment>
<dbReference type="GeneID" id="96083655"/>
<dbReference type="EMBL" id="JBHGVX010000002">
    <property type="protein sequence ID" value="KAL1799296.1"/>
    <property type="molecule type" value="Genomic_DNA"/>
</dbReference>
<protein>
    <submittedName>
        <fullName evidence="2">Uncharacterized protein</fullName>
    </submittedName>
</protein>
<evidence type="ECO:0000313" key="2">
    <source>
        <dbReference type="EMBL" id="KAL1799296.1"/>
    </source>
</evidence>
<accession>A0ABR3UV50</accession>
<dbReference type="RefSeq" id="XP_069309880.1">
    <property type="nucleotide sequence ID" value="XM_069448597.1"/>
</dbReference>
<dbReference type="Proteomes" id="UP001578633">
    <property type="component" value="Chromosome 2"/>
</dbReference>
<feature type="region of interest" description="Disordered" evidence="1">
    <location>
        <begin position="170"/>
        <end position="256"/>
    </location>
</feature>
<gene>
    <name evidence="2" type="ORF">ACET3X_003333</name>
</gene>
<feature type="compositionally biased region" description="Basic residues" evidence="1">
    <location>
        <begin position="225"/>
        <end position="235"/>
    </location>
</feature>
<reference evidence="2 3" key="1">
    <citation type="submission" date="2024-09" db="EMBL/GenBank/DDBJ databases">
        <title>T2T genomes of carrot and Alternaria dauci and their utility for understanding host-pathogen interaction during carrot leaf blight disease.</title>
        <authorList>
            <person name="Liu W."/>
            <person name="Xu S."/>
            <person name="Ou C."/>
            <person name="Liu X."/>
            <person name="Zhuang F."/>
            <person name="Deng X.W."/>
        </authorList>
    </citation>
    <scope>NUCLEOTIDE SEQUENCE [LARGE SCALE GENOMIC DNA]</scope>
    <source>
        <strain evidence="2 3">A2016</strain>
    </source>
</reference>
<feature type="compositionally biased region" description="Polar residues" evidence="1">
    <location>
        <begin position="237"/>
        <end position="250"/>
    </location>
</feature>
<sequence length="545" mass="60219">MTVQSVDSSRSVQGMSIRRYTQTQSNDAITLQHQQQMSAQFAHLNAACGQQCRVFCPQQQMLMPQEYHLLQPPLYPAPQQYHHQWYQPGQPPQLVPQQPPTPPYFSPLLHTSSIATPDIPRQQFSVDGMVDDNGRYWTKEQMHALMEFQVQQQQEERNAALMSMNRTQMQLPSPASSADLPMPSPTNSERHGPVSSTQTNQSSPQGAGRKRSLPDGDSVLEAARKPKARNVRRQVLKPSTSIRTTQSHSTGGIGTVPVPKVATVQQLQSLDATPHKKPRGRARKVDKNNEAPAVPAPTANFTKTHSSKVVDLTQPEKIQPATNSPHPQAFRAIKSRAELSLNKPPINQGWLQSPRNNGASMAHLERGSSTSSLLPSADNTMSTTHATAFGLPASSDMLPIRNEVGDPNFDVFAAYTIDEKDISTEASSPANDSGDADAKIPANTLKGLAEPSQGLHSYLRKDCPWTRSLEEIHMDHLPGDSDKSEEFALFEWGMQQHVKNRESGDKWGADSYGESTWNYDIIQGSPESLWNDDLELGGFEGFLQL</sequence>
<keyword evidence="3" id="KW-1185">Reference proteome</keyword>
<feature type="region of interest" description="Disordered" evidence="1">
    <location>
        <begin position="270"/>
        <end position="306"/>
    </location>
</feature>
<name>A0ABR3UV50_9PLEO</name>
<evidence type="ECO:0000313" key="3">
    <source>
        <dbReference type="Proteomes" id="UP001578633"/>
    </source>
</evidence>
<feature type="compositionally biased region" description="Polar residues" evidence="1">
    <location>
        <begin position="194"/>
        <end position="205"/>
    </location>
</feature>
<proteinExistence type="predicted"/>
<organism evidence="2 3">
    <name type="scientific">Alternaria dauci</name>
    <dbReference type="NCBI Taxonomy" id="48095"/>
    <lineage>
        <taxon>Eukaryota</taxon>
        <taxon>Fungi</taxon>
        <taxon>Dikarya</taxon>
        <taxon>Ascomycota</taxon>
        <taxon>Pezizomycotina</taxon>
        <taxon>Dothideomycetes</taxon>
        <taxon>Pleosporomycetidae</taxon>
        <taxon>Pleosporales</taxon>
        <taxon>Pleosporineae</taxon>
        <taxon>Pleosporaceae</taxon>
        <taxon>Alternaria</taxon>
        <taxon>Alternaria sect. Porri</taxon>
    </lineage>
</organism>
<evidence type="ECO:0000256" key="1">
    <source>
        <dbReference type="SAM" id="MobiDB-lite"/>
    </source>
</evidence>